<evidence type="ECO:0000313" key="2">
    <source>
        <dbReference type="EMBL" id="MBP2388354.1"/>
    </source>
</evidence>
<comment type="caution">
    <text evidence="1">The sequence shown here is derived from an EMBL/GenBank/DDBJ whole genome shotgun (WGS) entry which is preliminary data.</text>
</comment>
<reference evidence="1 3" key="1">
    <citation type="submission" date="2021-03" db="EMBL/GenBank/DDBJ databases">
        <title>Sequencing the genomes of 1000 actinobacteria strains.</title>
        <authorList>
            <person name="Klenk H.-P."/>
        </authorList>
    </citation>
    <scope>NUCLEOTIDE SEQUENCE [LARGE SCALE GENOMIC DNA]</scope>
    <source>
        <strain evidence="1 3">DSM 15797</strain>
    </source>
</reference>
<dbReference type="EMBL" id="JAGIOF010000002">
    <property type="protein sequence ID" value="MBP2388354.1"/>
    <property type="molecule type" value="Genomic_DNA"/>
</dbReference>
<accession>A0ABS4XJ91</accession>
<evidence type="ECO:0000313" key="3">
    <source>
        <dbReference type="Proteomes" id="UP001296993"/>
    </source>
</evidence>
<dbReference type="Proteomes" id="UP001296993">
    <property type="component" value="Unassembled WGS sequence"/>
</dbReference>
<dbReference type="EMBL" id="JAGIOF010000002">
    <property type="protein sequence ID" value="MBP2388343.1"/>
    <property type="molecule type" value="Genomic_DNA"/>
</dbReference>
<proteinExistence type="predicted"/>
<sequence length="78" mass="8592">MTTRASEIYDQLRTLRFQLEQLADHGRIVMATDSLNQTYPASAPAIASALEGLDQAIDATCWMETVATVDGTYPELKD</sequence>
<name>A0ABS4XJ91_9MICC</name>
<dbReference type="RefSeq" id="WP_210001902.1">
    <property type="nucleotide sequence ID" value="NZ_BAAAJY010000025.1"/>
</dbReference>
<evidence type="ECO:0000313" key="1">
    <source>
        <dbReference type="EMBL" id="MBP2388343.1"/>
    </source>
</evidence>
<keyword evidence="3" id="KW-1185">Reference proteome</keyword>
<protein>
    <submittedName>
        <fullName evidence="1">Uncharacterized protein</fullName>
    </submittedName>
</protein>
<organism evidence="1 3">
    <name type="scientific">Paeniglutamicibacter kerguelensis</name>
    <dbReference type="NCBI Taxonomy" id="254788"/>
    <lineage>
        <taxon>Bacteria</taxon>
        <taxon>Bacillati</taxon>
        <taxon>Actinomycetota</taxon>
        <taxon>Actinomycetes</taxon>
        <taxon>Micrococcales</taxon>
        <taxon>Micrococcaceae</taxon>
        <taxon>Paeniglutamicibacter</taxon>
    </lineage>
</organism>
<gene>
    <name evidence="1" type="ORF">JOF47_003916</name>
    <name evidence="2" type="ORF">JOF47_003927</name>
</gene>